<comment type="caution">
    <text evidence="1">The sequence shown here is derived from an EMBL/GenBank/DDBJ whole genome shotgun (WGS) entry which is preliminary data.</text>
</comment>
<gene>
    <name evidence="1" type="ORF">FEN17_23565</name>
</gene>
<evidence type="ECO:0000313" key="1">
    <source>
        <dbReference type="EMBL" id="TLU99535.1"/>
    </source>
</evidence>
<protein>
    <submittedName>
        <fullName evidence="1">Uncharacterized protein</fullName>
    </submittedName>
</protein>
<keyword evidence="2" id="KW-1185">Reference proteome</keyword>
<proteinExistence type="predicted"/>
<dbReference type="RefSeq" id="WP_138367824.1">
    <property type="nucleotide sequence ID" value="NZ_VCEJ01000005.1"/>
</dbReference>
<dbReference type="OrthoDB" id="975226at2"/>
<organism evidence="1 2">
    <name type="scientific">Dyadobacter luticola</name>
    <dbReference type="NCBI Taxonomy" id="1979387"/>
    <lineage>
        <taxon>Bacteria</taxon>
        <taxon>Pseudomonadati</taxon>
        <taxon>Bacteroidota</taxon>
        <taxon>Cytophagia</taxon>
        <taxon>Cytophagales</taxon>
        <taxon>Spirosomataceae</taxon>
        <taxon>Dyadobacter</taxon>
    </lineage>
</organism>
<accession>A0A5R9KTB1</accession>
<name>A0A5R9KTB1_9BACT</name>
<dbReference type="EMBL" id="VCEJ01000005">
    <property type="protein sequence ID" value="TLU99535.1"/>
    <property type="molecule type" value="Genomic_DNA"/>
</dbReference>
<reference evidence="1 2" key="1">
    <citation type="submission" date="2019-05" db="EMBL/GenBank/DDBJ databases">
        <authorList>
            <person name="Qu J.-H."/>
        </authorList>
    </citation>
    <scope>NUCLEOTIDE SEQUENCE [LARGE SCALE GENOMIC DNA]</scope>
    <source>
        <strain evidence="1 2">T17</strain>
    </source>
</reference>
<dbReference type="Proteomes" id="UP000306402">
    <property type="component" value="Unassembled WGS sequence"/>
</dbReference>
<sequence length="103" mass="11643">MDYITVYLYLLHNHHHPRSNRFSNTLCADFLMIQVYTCTGRIGMTGLLALCFATPVFAKPQAASFPLFHTQYDNASTTSPELLEEMANAIKRLIETVLTETSN</sequence>
<evidence type="ECO:0000313" key="2">
    <source>
        <dbReference type="Proteomes" id="UP000306402"/>
    </source>
</evidence>
<dbReference type="AlphaFoldDB" id="A0A5R9KTB1"/>